<gene>
    <name evidence="2" type="ORF">B0T18DRAFT_451685</name>
</gene>
<sequence length="343" mass="36390">MAAKGGGGGANKVAVDFEKIIHENRDRKKNEALAARIFNKDRRSSAPMKQPPSAQTSGGGSLASRAGVKKKPRHSTGTLPHGDNWTIDLNGARGPSPKPGSLAARISNPNAGPAGNPRQQRRAAQVTQALIRTKLDHPPQQHTRAPQQHTPAAPPPPPPQHRSRPVAAAPPTQGLMIRGLAGPIVVVAENFAEGTTAADIDSALSSTGGAVERVILIKTKPFVIAEILFASKEGADRVVEKFHGLTADGRILSVYRKAINQVTPDHLVPPQKRYPPPVAASRYVRDEPVLIDGSMGFDDPMEMDAPRQAPPRGPAADAGGPLYSDDVIRTNRRGRGFGGSGRW</sequence>
<proteinExistence type="predicted"/>
<evidence type="ECO:0008006" key="4">
    <source>
        <dbReference type="Google" id="ProtNLM"/>
    </source>
</evidence>
<dbReference type="SUPFAM" id="SSF54928">
    <property type="entry name" value="RNA-binding domain, RBD"/>
    <property type="match status" value="1"/>
</dbReference>
<feature type="region of interest" description="Disordered" evidence="1">
    <location>
        <begin position="137"/>
        <end position="167"/>
    </location>
</feature>
<dbReference type="AlphaFoldDB" id="A0AA40F8D5"/>
<protein>
    <recommendedName>
        <fullName evidence="4">RRM domain-containing protein</fullName>
    </recommendedName>
</protein>
<dbReference type="GO" id="GO:0003676">
    <property type="term" value="F:nucleic acid binding"/>
    <property type="evidence" value="ECO:0007669"/>
    <property type="project" value="InterPro"/>
</dbReference>
<reference evidence="2" key="1">
    <citation type="submission" date="2023-06" db="EMBL/GenBank/DDBJ databases">
        <title>Genome-scale phylogeny and comparative genomics of the fungal order Sordariales.</title>
        <authorList>
            <consortium name="Lawrence Berkeley National Laboratory"/>
            <person name="Hensen N."/>
            <person name="Bonometti L."/>
            <person name="Westerberg I."/>
            <person name="Brannstrom I.O."/>
            <person name="Guillou S."/>
            <person name="Cros-Aarteil S."/>
            <person name="Calhoun S."/>
            <person name="Haridas S."/>
            <person name="Kuo A."/>
            <person name="Mondo S."/>
            <person name="Pangilinan J."/>
            <person name="Riley R."/>
            <person name="LaButti K."/>
            <person name="Andreopoulos B."/>
            <person name="Lipzen A."/>
            <person name="Chen C."/>
            <person name="Yanf M."/>
            <person name="Daum C."/>
            <person name="Ng V."/>
            <person name="Clum A."/>
            <person name="Steindorff A."/>
            <person name="Ohm R."/>
            <person name="Martin F."/>
            <person name="Silar P."/>
            <person name="Natvig D."/>
            <person name="Lalanne C."/>
            <person name="Gautier V."/>
            <person name="Ament-velasquez S.L."/>
            <person name="Kruys A."/>
            <person name="Hutchinson M.I."/>
            <person name="Powell A.J."/>
            <person name="Barry K."/>
            <person name="Miller A.N."/>
            <person name="Grigoriev I.V."/>
            <person name="Debuchy R."/>
            <person name="Gladieux P."/>
            <person name="Thoren M.H."/>
            <person name="Johannesson H."/>
        </authorList>
    </citation>
    <scope>NUCLEOTIDE SEQUENCE</scope>
    <source>
        <strain evidence="2">SMH3187-1</strain>
    </source>
</reference>
<dbReference type="EMBL" id="JAUKUD010000001">
    <property type="protein sequence ID" value="KAK0753113.1"/>
    <property type="molecule type" value="Genomic_DNA"/>
</dbReference>
<evidence type="ECO:0000313" key="2">
    <source>
        <dbReference type="EMBL" id="KAK0753113.1"/>
    </source>
</evidence>
<accession>A0AA40F8D5</accession>
<feature type="region of interest" description="Disordered" evidence="1">
    <location>
        <begin position="22"/>
        <end position="125"/>
    </location>
</feature>
<name>A0AA40F8D5_9PEZI</name>
<dbReference type="InterPro" id="IPR035979">
    <property type="entry name" value="RBD_domain_sf"/>
</dbReference>
<keyword evidence="3" id="KW-1185">Reference proteome</keyword>
<organism evidence="2 3">
    <name type="scientific">Schizothecium vesticola</name>
    <dbReference type="NCBI Taxonomy" id="314040"/>
    <lineage>
        <taxon>Eukaryota</taxon>
        <taxon>Fungi</taxon>
        <taxon>Dikarya</taxon>
        <taxon>Ascomycota</taxon>
        <taxon>Pezizomycotina</taxon>
        <taxon>Sordariomycetes</taxon>
        <taxon>Sordariomycetidae</taxon>
        <taxon>Sordariales</taxon>
        <taxon>Schizotheciaceae</taxon>
        <taxon>Schizothecium</taxon>
    </lineage>
</organism>
<feature type="region of interest" description="Disordered" evidence="1">
    <location>
        <begin position="301"/>
        <end position="343"/>
    </location>
</feature>
<comment type="caution">
    <text evidence="2">The sequence shown here is derived from an EMBL/GenBank/DDBJ whole genome shotgun (WGS) entry which is preliminary data.</text>
</comment>
<evidence type="ECO:0000256" key="1">
    <source>
        <dbReference type="SAM" id="MobiDB-lite"/>
    </source>
</evidence>
<dbReference type="CDD" id="cd00590">
    <property type="entry name" value="RRM_SF"/>
    <property type="match status" value="1"/>
</dbReference>
<dbReference type="Proteomes" id="UP001172155">
    <property type="component" value="Unassembled WGS sequence"/>
</dbReference>
<evidence type="ECO:0000313" key="3">
    <source>
        <dbReference type="Proteomes" id="UP001172155"/>
    </source>
</evidence>
<feature type="compositionally biased region" description="Basic and acidic residues" evidence="1">
    <location>
        <begin position="22"/>
        <end position="31"/>
    </location>
</feature>